<reference evidence="1 2" key="1">
    <citation type="submission" date="2024-04" db="EMBL/GenBank/DDBJ databases">
        <title>Novel species of the genus Ideonella isolated from streams.</title>
        <authorList>
            <person name="Lu H."/>
        </authorList>
    </citation>
    <scope>NUCLEOTIDE SEQUENCE [LARGE SCALE GENOMIC DNA]</scope>
    <source>
        <strain evidence="1 2">LYT19W</strain>
    </source>
</reference>
<dbReference type="Pfam" id="PF13238">
    <property type="entry name" value="AAA_18"/>
    <property type="match status" value="1"/>
</dbReference>
<dbReference type="InterPro" id="IPR027417">
    <property type="entry name" value="P-loop_NTPase"/>
</dbReference>
<sequence length="175" mass="19344">MRIHITGASGSGATTLGAALAQDLSLPHEDADSYYWLPTSPPFKEKRCATDRLEMACRALHSDQGVVLSGSIYGWGFQVEDAFDLVVFLYLPAAVRIERLRRREIERYGAADPAFLKWASEYDEGPSEGRSLAKHNAWLAQRTCPVLRLEQDQTVAERVARVRQALPGSPARGTA</sequence>
<dbReference type="EMBL" id="JBBUTI010000019">
    <property type="protein sequence ID" value="MEK8048501.1"/>
    <property type="molecule type" value="Genomic_DNA"/>
</dbReference>
<comment type="caution">
    <text evidence="1">The sequence shown here is derived from an EMBL/GenBank/DDBJ whole genome shotgun (WGS) entry which is preliminary data.</text>
</comment>
<dbReference type="PANTHER" id="PTHR37816">
    <property type="entry name" value="YALI0E33011P"/>
    <property type="match status" value="1"/>
</dbReference>
<dbReference type="RefSeq" id="WP_341400811.1">
    <property type="nucleotide sequence ID" value="NZ_JBBUTI010000019.1"/>
</dbReference>
<protein>
    <submittedName>
        <fullName evidence="1">AAA family ATPase</fullName>
    </submittedName>
</protein>
<dbReference type="Proteomes" id="UP001379945">
    <property type="component" value="Unassembled WGS sequence"/>
</dbReference>
<dbReference type="NCBIfam" id="NF004861">
    <property type="entry name" value="PRK06217.1"/>
    <property type="match status" value="1"/>
</dbReference>
<name>A0ABU9CA18_9BURK</name>
<organism evidence="1 2">
    <name type="scientific">Ideonella margarita</name>
    <dbReference type="NCBI Taxonomy" id="2984191"/>
    <lineage>
        <taxon>Bacteria</taxon>
        <taxon>Pseudomonadati</taxon>
        <taxon>Pseudomonadota</taxon>
        <taxon>Betaproteobacteria</taxon>
        <taxon>Burkholderiales</taxon>
        <taxon>Sphaerotilaceae</taxon>
        <taxon>Ideonella</taxon>
    </lineage>
</organism>
<accession>A0ABU9CA18</accession>
<dbReference type="Gene3D" id="3.40.50.300">
    <property type="entry name" value="P-loop containing nucleotide triphosphate hydrolases"/>
    <property type="match status" value="1"/>
</dbReference>
<evidence type="ECO:0000313" key="2">
    <source>
        <dbReference type="Proteomes" id="UP001379945"/>
    </source>
</evidence>
<dbReference type="SUPFAM" id="SSF52540">
    <property type="entry name" value="P-loop containing nucleoside triphosphate hydrolases"/>
    <property type="match status" value="1"/>
</dbReference>
<keyword evidence="2" id="KW-1185">Reference proteome</keyword>
<gene>
    <name evidence="1" type="ORF">AACH00_19280</name>
</gene>
<proteinExistence type="predicted"/>
<evidence type="ECO:0000313" key="1">
    <source>
        <dbReference type="EMBL" id="MEK8048501.1"/>
    </source>
</evidence>
<dbReference type="InterPro" id="IPR052922">
    <property type="entry name" value="Cytidylate_Kinase-2"/>
</dbReference>
<dbReference type="PANTHER" id="PTHR37816:SF2">
    <property type="entry name" value="DNA TOPOLOGY MODULATION PROTEIN FLAR-RELATED PROTEIN"/>
    <property type="match status" value="1"/>
</dbReference>